<dbReference type="InterPro" id="IPR000847">
    <property type="entry name" value="LysR_HTH_N"/>
</dbReference>
<dbReference type="STRING" id="626940.BHW43_09275"/>
<evidence type="ECO:0000313" key="7">
    <source>
        <dbReference type="Proteomes" id="UP000186777"/>
    </source>
</evidence>
<feature type="domain" description="HTH lysR-type" evidence="5">
    <location>
        <begin position="1"/>
        <end position="58"/>
    </location>
</feature>
<dbReference type="PROSITE" id="PS50931">
    <property type="entry name" value="HTH_LYSR"/>
    <property type="match status" value="1"/>
</dbReference>
<dbReference type="AlphaFoldDB" id="A0A1Q6R2K8"/>
<sequence length="300" mass="34492">MLLRQMKYFLAAVYCKSFNEAAKQCFISQPSFSLQIKQLEKELGVKLINRNNCNFSLTPAGEKFYEPCKRIVGDVQNLMQNMQHFAETNQVPSYIIGCKTGYNICCLLNVINMLNKNSETYHLELLYGDHEQLLTMLANNEIDMLITEDREADNNFLAGELLEITDLCICVPKHSFPPEIKALHISDLSEQTCVIIANRDYVMQEQEYYAKCLGFHGTFFTARDIPTALTKVIDDKVKSFLPVTSNNDAPFYFSNFTRTLPLLSDNEPVEIYYKIFWQKNNPNRKIAAIAQHIANLIQDH</sequence>
<dbReference type="SUPFAM" id="SSF46785">
    <property type="entry name" value="Winged helix' DNA-binding domain"/>
    <property type="match status" value="1"/>
</dbReference>
<dbReference type="InterPro" id="IPR036388">
    <property type="entry name" value="WH-like_DNA-bd_sf"/>
</dbReference>
<evidence type="ECO:0000256" key="1">
    <source>
        <dbReference type="ARBA" id="ARBA00009437"/>
    </source>
</evidence>
<dbReference type="GO" id="GO:0003700">
    <property type="term" value="F:DNA-binding transcription factor activity"/>
    <property type="evidence" value="ECO:0007669"/>
    <property type="project" value="InterPro"/>
</dbReference>
<dbReference type="EMBL" id="MNTG01000043">
    <property type="protein sequence ID" value="OLA36618.1"/>
    <property type="molecule type" value="Genomic_DNA"/>
</dbReference>
<name>A0A1Q6R2K8_9FIRM</name>
<evidence type="ECO:0000256" key="4">
    <source>
        <dbReference type="ARBA" id="ARBA00023163"/>
    </source>
</evidence>
<proteinExistence type="inferred from homology"/>
<organism evidence="6 7">
    <name type="scientific">Phascolarctobacterium succinatutens</name>
    <dbReference type="NCBI Taxonomy" id="626940"/>
    <lineage>
        <taxon>Bacteria</taxon>
        <taxon>Bacillati</taxon>
        <taxon>Bacillota</taxon>
        <taxon>Negativicutes</taxon>
        <taxon>Acidaminococcales</taxon>
        <taxon>Acidaminococcaceae</taxon>
        <taxon>Phascolarctobacterium</taxon>
    </lineage>
</organism>
<gene>
    <name evidence="6" type="ORF">BHW43_09275</name>
</gene>
<dbReference type="InterPro" id="IPR005119">
    <property type="entry name" value="LysR_subst-bd"/>
</dbReference>
<keyword evidence="2" id="KW-0805">Transcription regulation</keyword>
<accession>A0A1Q6R2K8</accession>
<keyword evidence="4" id="KW-0804">Transcription</keyword>
<dbReference type="PANTHER" id="PTHR30126">
    <property type="entry name" value="HTH-TYPE TRANSCRIPTIONAL REGULATOR"/>
    <property type="match status" value="1"/>
</dbReference>
<dbReference type="InterPro" id="IPR036390">
    <property type="entry name" value="WH_DNA-bd_sf"/>
</dbReference>
<comment type="similarity">
    <text evidence="1">Belongs to the LysR transcriptional regulatory family.</text>
</comment>
<evidence type="ECO:0000313" key="6">
    <source>
        <dbReference type="EMBL" id="OLA36618.1"/>
    </source>
</evidence>
<dbReference type="RefSeq" id="WP_303680338.1">
    <property type="nucleotide sequence ID" value="NZ_MNTG01000043.1"/>
</dbReference>
<keyword evidence="3" id="KW-0238">DNA-binding</keyword>
<reference evidence="6 7" key="1">
    <citation type="journal article" date="2016" name="Nat. Biotechnol.">
        <title>Measurement of bacterial replication rates in microbial communities.</title>
        <authorList>
            <person name="Brown C.T."/>
            <person name="Olm M.R."/>
            <person name="Thomas B.C."/>
            <person name="Banfield J.F."/>
        </authorList>
    </citation>
    <scope>NUCLEOTIDE SEQUENCE [LARGE SCALE GENOMIC DNA]</scope>
    <source>
        <strain evidence="6">46_33</strain>
    </source>
</reference>
<evidence type="ECO:0000259" key="5">
    <source>
        <dbReference type="PROSITE" id="PS50931"/>
    </source>
</evidence>
<dbReference type="PRINTS" id="PR00039">
    <property type="entry name" value="HTHLYSR"/>
</dbReference>
<dbReference type="Gene3D" id="1.10.10.10">
    <property type="entry name" value="Winged helix-like DNA-binding domain superfamily/Winged helix DNA-binding domain"/>
    <property type="match status" value="1"/>
</dbReference>
<protein>
    <recommendedName>
        <fullName evidence="5">HTH lysR-type domain-containing protein</fullName>
    </recommendedName>
</protein>
<dbReference type="Pfam" id="PF03466">
    <property type="entry name" value="LysR_substrate"/>
    <property type="match status" value="1"/>
</dbReference>
<dbReference type="GO" id="GO:0003677">
    <property type="term" value="F:DNA binding"/>
    <property type="evidence" value="ECO:0007669"/>
    <property type="project" value="UniProtKB-KW"/>
</dbReference>
<evidence type="ECO:0000256" key="3">
    <source>
        <dbReference type="ARBA" id="ARBA00023125"/>
    </source>
</evidence>
<dbReference type="Proteomes" id="UP000186777">
    <property type="component" value="Unassembled WGS sequence"/>
</dbReference>
<dbReference type="Gene3D" id="3.40.190.10">
    <property type="entry name" value="Periplasmic binding protein-like II"/>
    <property type="match status" value="2"/>
</dbReference>
<dbReference type="SUPFAM" id="SSF53850">
    <property type="entry name" value="Periplasmic binding protein-like II"/>
    <property type="match status" value="1"/>
</dbReference>
<comment type="caution">
    <text evidence="6">The sequence shown here is derived from an EMBL/GenBank/DDBJ whole genome shotgun (WGS) entry which is preliminary data.</text>
</comment>
<dbReference type="FunFam" id="1.10.10.10:FF:000001">
    <property type="entry name" value="LysR family transcriptional regulator"/>
    <property type="match status" value="1"/>
</dbReference>
<evidence type="ECO:0000256" key="2">
    <source>
        <dbReference type="ARBA" id="ARBA00023015"/>
    </source>
</evidence>
<dbReference type="Pfam" id="PF00126">
    <property type="entry name" value="HTH_1"/>
    <property type="match status" value="1"/>
</dbReference>